<proteinExistence type="inferred from homology"/>
<evidence type="ECO:0008006" key="11">
    <source>
        <dbReference type="Google" id="ProtNLM"/>
    </source>
</evidence>
<name>A0A8H3EDY1_9LECA</name>
<dbReference type="PROSITE" id="PS51892">
    <property type="entry name" value="SUBTILASE"/>
    <property type="match status" value="1"/>
</dbReference>
<gene>
    <name evidence="9" type="ORF">GOMPHAMPRED_000310</name>
</gene>
<feature type="region of interest" description="Disordered" evidence="5">
    <location>
        <begin position="560"/>
        <end position="582"/>
    </location>
</feature>
<dbReference type="Gene3D" id="3.40.50.200">
    <property type="entry name" value="Peptidase S8/S53 domain"/>
    <property type="match status" value="1"/>
</dbReference>
<sequence>MDGDGVLQFASSATAGLANVIMRFAVRNKQSNCSRLATELFCASKHLELEQECDSSIPEVQTFLRRIEEKLFVSIISTTRITVPSNKSQQQKQSSNYARLIPFDASYGDVRGHLQASSDLQVHLLAMIKAGTGQVEEISRDIDYFNRRRDRKLSTTESSSTSKFIVTKVSSQHEDALENPSLPYEILRQHLKCECGLPPADYSHSSHLGRLLLSSKLHRDQDNNVQLDMLFFTSSGQITTDNWHWQDIRLLLTRQAWDISTETQDSSSKKKKARFADESHSLPMRNPGKQFEEVPYGEFCRFLIRNDRSRLRFGIIRGRLHVSDPCNEGIERFVIPPSVALSTVLKEHRLDTRMRVTLAYILASSVWQYYNSDWMKSVWTSETIHFITEHNIEDATTDLYITKPYLSVQFDESSKMDKNSAGAVHQDPTILALGIMLVEIGRGTALQRPENLYPDSSPSGKLNSDWTQASILVNSKKLWPGFDSTTANSSSQMTELESGYRQAVKNCLDPKLFKKRATNPNEDQAKDMKNSREVLYRSVVTVLETLMRDSKYMDDIDNEDTARVGKRQQSSKSVTQTPSPVFMEDPVQLKDRSRAEQWLDRMDLLQRKLNLDIHSRPTQDRIRVAVIDTGCDVESEFFHGKRGRRLPRNFWTDFVDESVTPIDEDGHGTAMVSLVMNIAPQADVYVARVARRPQDLDESVDNVAQAIEWAQSYCRAHIILMSFGYERERDTISAAIYDSIKTRRGKVIFVAAASNTGGEAGEMFPASHESVISIRATTKSGKFADFNPPRDSRESFVLGTLGTEVPCACLSSNDSGRTYLTGTSVAAAVVAGIGAMMLAYVDSNSARRSYSVVRDRLERRRGMLALFHRLGRDTDFGHRYISLWNFGKISEDEQWALVEDAVSSAANI</sequence>
<dbReference type="Proteomes" id="UP000664169">
    <property type="component" value="Unassembled WGS sequence"/>
</dbReference>
<keyword evidence="2 4" id="KW-0378">Hydrolase</keyword>
<feature type="compositionally biased region" description="Polar residues" evidence="5">
    <location>
        <begin position="567"/>
        <end position="579"/>
    </location>
</feature>
<feature type="domain" description="Peptidase S8/S53" evidence="7">
    <location>
        <begin position="622"/>
        <end position="846"/>
    </location>
</feature>
<dbReference type="AlphaFoldDB" id="A0A8H3EDY1"/>
<evidence type="ECO:0000256" key="3">
    <source>
        <dbReference type="ARBA" id="ARBA00022825"/>
    </source>
</evidence>
<feature type="transmembrane region" description="Helical" evidence="6">
    <location>
        <begin position="819"/>
        <end position="841"/>
    </location>
</feature>
<evidence type="ECO:0000259" key="7">
    <source>
        <dbReference type="Pfam" id="PF00082"/>
    </source>
</evidence>
<dbReference type="PANTHER" id="PTHR35186:SF4">
    <property type="entry name" value="PRION-INHIBITION AND PROPAGATION HELO DOMAIN-CONTAINING PROTEIN"/>
    <property type="match status" value="1"/>
</dbReference>
<evidence type="ECO:0000256" key="1">
    <source>
        <dbReference type="ARBA" id="ARBA00022670"/>
    </source>
</evidence>
<dbReference type="EMBL" id="CAJPDQ010000001">
    <property type="protein sequence ID" value="CAF9903494.1"/>
    <property type="molecule type" value="Genomic_DNA"/>
</dbReference>
<dbReference type="InterPro" id="IPR056002">
    <property type="entry name" value="DUF7580"/>
</dbReference>
<accession>A0A8H3EDY1</accession>
<feature type="domain" description="DUF7580" evidence="8">
    <location>
        <begin position="184"/>
        <end position="545"/>
    </location>
</feature>
<evidence type="ECO:0000256" key="5">
    <source>
        <dbReference type="SAM" id="MobiDB-lite"/>
    </source>
</evidence>
<evidence type="ECO:0000256" key="4">
    <source>
        <dbReference type="PROSITE-ProRule" id="PRU01240"/>
    </source>
</evidence>
<dbReference type="PRINTS" id="PR00723">
    <property type="entry name" value="SUBTILISIN"/>
</dbReference>
<evidence type="ECO:0000256" key="2">
    <source>
        <dbReference type="ARBA" id="ARBA00022801"/>
    </source>
</evidence>
<dbReference type="InterPro" id="IPR000209">
    <property type="entry name" value="Peptidase_S8/S53_dom"/>
</dbReference>
<comment type="caution">
    <text evidence="9">The sequence shown here is derived from an EMBL/GenBank/DDBJ whole genome shotgun (WGS) entry which is preliminary data.</text>
</comment>
<keyword evidence="6" id="KW-0472">Membrane</keyword>
<dbReference type="Pfam" id="PF00082">
    <property type="entry name" value="Peptidase_S8"/>
    <property type="match status" value="1"/>
</dbReference>
<feature type="active site" description="Charge relay system" evidence="4">
    <location>
        <position position="628"/>
    </location>
</feature>
<dbReference type="Pfam" id="PF24476">
    <property type="entry name" value="DUF7580"/>
    <property type="match status" value="1"/>
</dbReference>
<keyword evidence="3 4" id="KW-0720">Serine protease</keyword>
<protein>
    <recommendedName>
        <fullName evidence="11">Peptidase S8/S53 domain-containing protein</fullName>
    </recommendedName>
</protein>
<evidence type="ECO:0000256" key="6">
    <source>
        <dbReference type="SAM" id="Phobius"/>
    </source>
</evidence>
<feature type="active site" description="Charge relay system" evidence="4">
    <location>
        <position position="824"/>
    </location>
</feature>
<evidence type="ECO:0000259" key="8">
    <source>
        <dbReference type="Pfam" id="PF24476"/>
    </source>
</evidence>
<feature type="active site" description="Charge relay system" evidence="4">
    <location>
        <position position="667"/>
    </location>
</feature>
<organism evidence="9 10">
    <name type="scientific">Gomphillus americanus</name>
    <dbReference type="NCBI Taxonomy" id="1940652"/>
    <lineage>
        <taxon>Eukaryota</taxon>
        <taxon>Fungi</taxon>
        <taxon>Dikarya</taxon>
        <taxon>Ascomycota</taxon>
        <taxon>Pezizomycotina</taxon>
        <taxon>Lecanoromycetes</taxon>
        <taxon>OSLEUM clade</taxon>
        <taxon>Ostropomycetidae</taxon>
        <taxon>Ostropales</taxon>
        <taxon>Graphidaceae</taxon>
        <taxon>Gomphilloideae</taxon>
        <taxon>Gomphillus</taxon>
    </lineage>
</organism>
<dbReference type="GO" id="GO:0006508">
    <property type="term" value="P:proteolysis"/>
    <property type="evidence" value="ECO:0007669"/>
    <property type="project" value="UniProtKB-KW"/>
</dbReference>
<dbReference type="InterPro" id="IPR015500">
    <property type="entry name" value="Peptidase_S8_subtilisin-rel"/>
</dbReference>
<keyword evidence="6" id="KW-1133">Transmembrane helix</keyword>
<dbReference type="OrthoDB" id="3797656at2759"/>
<keyword evidence="6" id="KW-0812">Transmembrane</keyword>
<keyword evidence="1 4" id="KW-0645">Protease</keyword>
<comment type="similarity">
    <text evidence="4">Belongs to the peptidase S8 family.</text>
</comment>
<dbReference type="InterPro" id="IPR036852">
    <property type="entry name" value="Peptidase_S8/S53_dom_sf"/>
</dbReference>
<keyword evidence="10" id="KW-1185">Reference proteome</keyword>
<evidence type="ECO:0000313" key="9">
    <source>
        <dbReference type="EMBL" id="CAF9903494.1"/>
    </source>
</evidence>
<dbReference type="GO" id="GO:0004252">
    <property type="term" value="F:serine-type endopeptidase activity"/>
    <property type="evidence" value="ECO:0007669"/>
    <property type="project" value="UniProtKB-UniRule"/>
</dbReference>
<reference evidence="9" key="1">
    <citation type="submission" date="2021-03" db="EMBL/GenBank/DDBJ databases">
        <authorList>
            <person name="Tagirdzhanova G."/>
        </authorList>
    </citation>
    <scope>NUCLEOTIDE SEQUENCE</scope>
</reference>
<dbReference type="PANTHER" id="PTHR35186">
    <property type="entry name" value="ANK_REP_REGION DOMAIN-CONTAINING PROTEIN"/>
    <property type="match status" value="1"/>
</dbReference>
<evidence type="ECO:0000313" key="10">
    <source>
        <dbReference type="Proteomes" id="UP000664169"/>
    </source>
</evidence>
<dbReference type="SUPFAM" id="SSF52743">
    <property type="entry name" value="Subtilisin-like"/>
    <property type="match status" value="1"/>
</dbReference>
<dbReference type="CDD" id="cd00306">
    <property type="entry name" value="Peptidases_S8_S53"/>
    <property type="match status" value="1"/>
</dbReference>